<evidence type="ECO:0000313" key="2">
    <source>
        <dbReference type="Proteomes" id="UP000054279"/>
    </source>
</evidence>
<organism evidence="1 2">
    <name type="scientific">Sphaerobolus stellatus (strain SS14)</name>
    <dbReference type="NCBI Taxonomy" id="990650"/>
    <lineage>
        <taxon>Eukaryota</taxon>
        <taxon>Fungi</taxon>
        <taxon>Dikarya</taxon>
        <taxon>Basidiomycota</taxon>
        <taxon>Agaricomycotina</taxon>
        <taxon>Agaricomycetes</taxon>
        <taxon>Phallomycetidae</taxon>
        <taxon>Geastrales</taxon>
        <taxon>Sphaerobolaceae</taxon>
        <taxon>Sphaerobolus</taxon>
    </lineage>
</organism>
<evidence type="ECO:0000313" key="1">
    <source>
        <dbReference type="EMBL" id="KIJ29757.1"/>
    </source>
</evidence>
<accession>A0A0C9ULN5</accession>
<dbReference type="HOGENOM" id="CLU_1679056_0_0_1"/>
<dbReference type="AlphaFoldDB" id="A0A0C9ULN5"/>
<dbReference type="EMBL" id="KN837276">
    <property type="protein sequence ID" value="KIJ29757.1"/>
    <property type="molecule type" value="Genomic_DNA"/>
</dbReference>
<proteinExistence type="predicted"/>
<dbReference type="Proteomes" id="UP000054279">
    <property type="component" value="Unassembled WGS sequence"/>
</dbReference>
<keyword evidence="2" id="KW-1185">Reference proteome</keyword>
<gene>
    <name evidence="1" type="ORF">M422DRAFT_268795</name>
</gene>
<protein>
    <submittedName>
        <fullName evidence="1">Uncharacterized protein</fullName>
    </submittedName>
</protein>
<reference evidence="1 2" key="1">
    <citation type="submission" date="2014-06" db="EMBL/GenBank/DDBJ databases">
        <title>Evolutionary Origins and Diversification of the Mycorrhizal Mutualists.</title>
        <authorList>
            <consortium name="DOE Joint Genome Institute"/>
            <consortium name="Mycorrhizal Genomics Consortium"/>
            <person name="Kohler A."/>
            <person name="Kuo A."/>
            <person name="Nagy L.G."/>
            <person name="Floudas D."/>
            <person name="Copeland A."/>
            <person name="Barry K.W."/>
            <person name="Cichocki N."/>
            <person name="Veneault-Fourrey C."/>
            <person name="LaButti K."/>
            <person name="Lindquist E.A."/>
            <person name="Lipzen A."/>
            <person name="Lundell T."/>
            <person name="Morin E."/>
            <person name="Murat C."/>
            <person name="Riley R."/>
            <person name="Ohm R."/>
            <person name="Sun H."/>
            <person name="Tunlid A."/>
            <person name="Henrissat B."/>
            <person name="Grigoriev I.V."/>
            <person name="Hibbett D.S."/>
            <person name="Martin F."/>
        </authorList>
    </citation>
    <scope>NUCLEOTIDE SEQUENCE [LARGE SCALE GENOMIC DNA]</scope>
    <source>
        <strain evidence="1 2">SS14</strain>
    </source>
</reference>
<name>A0A0C9ULN5_SPHS4</name>
<sequence length="157" mass="18236">MPTSLLNILFEVIRDIVKELFHSVRNKQDMTKEVDASTSHLTRFDFKSPKELMVSYAQYVVDVWHRAEGELCLWRAILRNIMVQNTKLPRLLAGRDCTWVSGLKDHTVPSLQHLQAALGDDMLDLLKATRPALKSLVLVEEPENDIIWERFQETYFP</sequence>